<dbReference type="SUPFAM" id="SSF54637">
    <property type="entry name" value="Thioesterase/thiol ester dehydrase-isomerase"/>
    <property type="match status" value="1"/>
</dbReference>
<keyword evidence="2" id="KW-1185">Reference proteome</keyword>
<sequence length="152" mass="16507">MSDSSLGTPSPEQVKAQIGRRFPGGTFTVEPWRAWLVADVVLDEPGDEVAHPLFVWLAATGATGLTWDDLFGWFGARASDGPMFGEHETTVHRPLKVGGVYQVSGEITSAERKVGRSAGPFDVVGYQLELYDEADGAHVATCWNSIVFPRRS</sequence>
<dbReference type="AlphaFoldDB" id="A0A917ZCN2"/>
<proteinExistence type="predicted"/>
<comment type="caution">
    <text evidence="1">The sequence shown here is derived from an EMBL/GenBank/DDBJ whole genome shotgun (WGS) entry which is preliminary data.</text>
</comment>
<gene>
    <name evidence="1" type="ORF">GCM10012289_65730</name>
</gene>
<evidence type="ECO:0000313" key="2">
    <source>
        <dbReference type="Proteomes" id="UP000646523"/>
    </source>
</evidence>
<evidence type="ECO:0008006" key="3">
    <source>
        <dbReference type="Google" id="ProtNLM"/>
    </source>
</evidence>
<dbReference type="Gene3D" id="3.10.129.10">
    <property type="entry name" value="Hotdog Thioesterase"/>
    <property type="match status" value="1"/>
</dbReference>
<reference evidence="1" key="2">
    <citation type="submission" date="2020-09" db="EMBL/GenBank/DDBJ databases">
        <authorList>
            <person name="Sun Q."/>
            <person name="Zhou Y."/>
        </authorList>
    </citation>
    <scope>NUCLEOTIDE SEQUENCE</scope>
    <source>
        <strain evidence="1">CGMCC 4.7368</strain>
    </source>
</reference>
<name>A0A917ZCN2_9ACTN</name>
<organism evidence="1 2">
    <name type="scientific">Nonomuraea cavernae</name>
    <dbReference type="NCBI Taxonomy" id="2045107"/>
    <lineage>
        <taxon>Bacteria</taxon>
        <taxon>Bacillati</taxon>
        <taxon>Actinomycetota</taxon>
        <taxon>Actinomycetes</taxon>
        <taxon>Streptosporangiales</taxon>
        <taxon>Streptosporangiaceae</taxon>
        <taxon>Nonomuraea</taxon>
    </lineage>
</organism>
<dbReference type="Proteomes" id="UP000646523">
    <property type="component" value="Unassembled WGS sequence"/>
</dbReference>
<dbReference type="EMBL" id="BMNH01000030">
    <property type="protein sequence ID" value="GGO80032.1"/>
    <property type="molecule type" value="Genomic_DNA"/>
</dbReference>
<evidence type="ECO:0000313" key="1">
    <source>
        <dbReference type="EMBL" id="GGO80032.1"/>
    </source>
</evidence>
<accession>A0A917ZCN2</accession>
<protein>
    <recommendedName>
        <fullName evidence="3">N-terminal of MaoC-like dehydratase domain-containing protein</fullName>
    </recommendedName>
</protein>
<dbReference type="RefSeq" id="WP_189128101.1">
    <property type="nucleotide sequence ID" value="NZ_BMNH01000030.1"/>
</dbReference>
<dbReference type="InterPro" id="IPR029069">
    <property type="entry name" value="HotDog_dom_sf"/>
</dbReference>
<reference evidence="1" key="1">
    <citation type="journal article" date="2014" name="Int. J. Syst. Evol. Microbiol.">
        <title>Complete genome sequence of Corynebacterium casei LMG S-19264T (=DSM 44701T), isolated from a smear-ripened cheese.</title>
        <authorList>
            <consortium name="US DOE Joint Genome Institute (JGI-PGF)"/>
            <person name="Walter F."/>
            <person name="Albersmeier A."/>
            <person name="Kalinowski J."/>
            <person name="Ruckert C."/>
        </authorList>
    </citation>
    <scope>NUCLEOTIDE SEQUENCE</scope>
    <source>
        <strain evidence="1">CGMCC 4.7368</strain>
    </source>
</reference>